<protein>
    <recommendedName>
        <fullName evidence="6">Nodulin-like domain-containing protein</fullName>
    </recommendedName>
</protein>
<feature type="transmembrane region" description="Helical" evidence="5">
    <location>
        <begin position="116"/>
        <end position="135"/>
    </location>
</feature>
<dbReference type="Proteomes" id="UP000298416">
    <property type="component" value="Unassembled WGS sequence"/>
</dbReference>
<dbReference type="PANTHER" id="PTHR21576">
    <property type="entry name" value="UNCHARACTERIZED NODULIN-LIKE PROTEIN"/>
    <property type="match status" value="1"/>
</dbReference>
<name>A0A8X8WE80_SALSN</name>
<evidence type="ECO:0000256" key="4">
    <source>
        <dbReference type="ARBA" id="ARBA00023136"/>
    </source>
</evidence>
<reference evidence="7" key="1">
    <citation type="submission" date="2018-01" db="EMBL/GenBank/DDBJ databases">
        <authorList>
            <person name="Mao J.F."/>
        </authorList>
    </citation>
    <scope>NUCLEOTIDE SEQUENCE</scope>
    <source>
        <strain evidence="7">Huo1</strain>
        <tissue evidence="7">Leaf</tissue>
    </source>
</reference>
<sequence>MWPNRGNGWCSRPLFGYRPFMGTNLDFFGLVFGAQVGFGGFGRYQLKYLATASDLGKSLGACGHYLDAALGSNEFAAAAMGLVGYGAQRLVVLNICWFNTVCFVLCIKNFPSAMPFALSLTVSFNGVSAALYNLVVKSIDRSSSTVYLLLNALIPSSYPSWL</sequence>
<dbReference type="EMBL" id="PNBA02000018">
    <property type="protein sequence ID" value="KAG6393051.1"/>
    <property type="molecule type" value="Genomic_DNA"/>
</dbReference>
<evidence type="ECO:0000256" key="3">
    <source>
        <dbReference type="ARBA" id="ARBA00022989"/>
    </source>
</evidence>
<accession>A0A8X8WE80</accession>
<keyword evidence="3 5" id="KW-1133">Transmembrane helix</keyword>
<evidence type="ECO:0000259" key="6">
    <source>
        <dbReference type="Pfam" id="PF06813"/>
    </source>
</evidence>
<organism evidence="7">
    <name type="scientific">Salvia splendens</name>
    <name type="common">Scarlet sage</name>
    <dbReference type="NCBI Taxonomy" id="180675"/>
    <lineage>
        <taxon>Eukaryota</taxon>
        <taxon>Viridiplantae</taxon>
        <taxon>Streptophyta</taxon>
        <taxon>Embryophyta</taxon>
        <taxon>Tracheophyta</taxon>
        <taxon>Spermatophyta</taxon>
        <taxon>Magnoliopsida</taxon>
        <taxon>eudicotyledons</taxon>
        <taxon>Gunneridae</taxon>
        <taxon>Pentapetalae</taxon>
        <taxon>asterids</taxon>
        <taxon>lamiids</taxon>
        <taxon>Lamiales</taxon>
        <taxon>Lamiaceae</taxon>
        <taxon>Nepetoideae</taxon>
        <taxon>Mentheae</taxon>
        <taxon>Salviinae</taxon>
        <taxon>Salvia</taxon>
        <taxon>Salvia subgen. Calosphace</taxon>
        <taxon>core Calosphace</taxon>
    </lineage>
</organism>
<feature type="transmembrane region" description="Helical" evidence="5">
    <location>
        <begin position="90"/>
        <end position="110"/>
    </location>
</feature>
<evidence type="ECO:0000313" key="7">
    <source>
        <dbReference type="EMBL" id="KAG6393051.1"/>
    </source>
</evidence>
<dbReference type="PANTHER" id="PTHR21576:SF7">
    <property type="entry name" value="MAJOR FACILITATOR SUPERFAMILY PROTEIN"/>
    <property type="match status" value="1"/>
</dbReference>
<keyword evidence="8" id="KW-1185">Reference proteome</keyword>
<evidence type="ECO:0000313" key="8">
    <source>
        <dbReference type="Proteomes" id="UP000298416"/>
    </source>
</evidence>
<feature type="domain" description="Nodulin-like" evidence="6">
    <location>
        <begin position="94"/>
        <end position="156"/>
    </location>
</feature>
<comment type="subcellular location">
    <subcellularLocation>
        <location evidence="1">Membrane</location>
        <topology evidence="1">Multi-pass membrane protein</topology>
    </subcellularLocation>
</comment>
<reference evidence="7" key="2">
    <citation type="submission" date="2020-08" db="EMBL/GenBank/DDBJ databases">
        <title>Plant Genome Project.</title>
        <authorList>
            <person name="Zhang R.-G."/>
        </authorList>
    </citation>
    <scope>NUCLEOTIDE SEQUENCE</scope>
    <source>
        <strain evidence="7">Huo1</strain>
        <tissue evidence="7">Leaf</tissue>
    </source>
</reference>
<keyword evidence="2 5" id="KW-0812">Transmembrane</keyword>
<evidence type="ECO:0000256" key="5">
    <source>
        <dbReference type="SAM" id="Phobius"/>
    </source>
</evidence>
<feature type="transmembrane region" description="Helical" evidence="5">
    <location>
        <begin position="20"/>
        <end position="41"/>
    </location>
</feature>
<gene>
    <name evidence="7" type="ORF">SASPL_147281</name>
</gene>
<dbReference type="InterPro" id="IPR010658">
    <property type="entry name" value="Nodulin-like"/>
</dbReference>
<evidence type="ECO:0000256" key="1">
    <source>
        <dbReference type="ARBA" id="ARBA00004141"/>
    </source>
</evidence>
<evidence type="ECO:0000256" key="2">
    <source>
        <dbReference type="ARBA" id="ARBA00022692"/>
    </source>
</evidence>
<keyword evidence="4 5" id="KW-0472">Membrane</keyword>
<dbReference type="GO" id="GO:0016020">
    <property type="term" value="C:membrane"/>
    <property type="evidence" value="ECO:0007669"/>
    <property type="project" value="UniProtKB-SubCell"/>
</dbReference>
<comment type="caution">
    <text evidence="7">The sequence shown here is derived from an EMBL/GenBank/DDBJ whole genome shotgun (WGS) entry which is preliminary data.</text>
</comment>
<dbReference type="AlphaFoldDB" id="A0A8X8WE80"/>
<dbReference type="Pfam" id="PF06813">
    <property type="entry name" value="Nodulin-like"/>
    <property type="match status" value="1"/>
</dbReference>
<proteinExistence type="predicted"/>